<evidence type="ECO:0000313" key="5">
    <source>
        <dbReference type="EMBL" id="CEM39137.1"/>
    </source>
</evidence>
<dbReference type="GO" id="GO:0006396">
    <property type="term" value="P:RNA processing"/>
    <property type="evidence" value="ECO:0007669"/>
    <property type="project" value="InterPro"/>
</dbReference>
<proteinExistence type="predicted"/>
<name>A0A0G4H5N2_9ALVE</name>
<dbReference type="InterPro" id="IPR035967">
    <property type="entry name" value="SWAP/Surp_sf"/>
</dbReference>
<feature type="compositionally biased region" description="Acidic residues" evidence="3">
    <location>
        <begin position="312"/>
        <end position="327"/>
    </location>
</feature>
<keyword evidence="2" id="KW-0804">Transcription</keyword>
<dbReference type="PROSITE" id="PS50128">
    <property type="entry name" value="SURP"/>
    <property type="match status" value="1"/>
</dbReference>
<dbReference type="InterPro" id="IPR000061">
    <property type="entry name" value="Surp"/>
</dbReference>
<evidence type="ECO:0000256" key="3">
    <source>
        <dbReference type="SAM" id="MobiDB-lite"/>
    </source>
</evidence>
<dbReference type="GO" id="GO:0003723">
    <property type="term" value="F:RNA binding"/>
    <property type="evidence" value="ECO:0007669"/>
    <property type="project" value="InterPro"/>
</dbReference>
<feature type="domain" description="SURP motif" evidence="4">
    <location>
        <begin position="152"/>
        <end position="194"/>
    </location>
</feature>
<dbReference type="VEuPathDB" id="CryptoDB:Cvel_5734"/>
<keyword evidence="1" id="KW-0805">Transcription regulation</keyword>
<protein>
    <recommendedName>
        <fullName evidence="4">SURP motif domain-containing protein</fullName>
    </recommendedName>
</protein>
<reference evidence="5" key="1">
    <citation type="submission" date="2014-11" db="EMBL/GenBank/DDBJ databases">
        <authorList>
            <person name="Otto D Thomas"/>
            <person name="Naeem Raeece"/>
        </authorList>
    </citation>
    <scope>NUCLEOTIDE SEQUENCE</scope>
</reference>
<accession>A0A0G4H5N2</accession>
<evidence type="ECO:0000259" key="4">
    <source>
        <dbReference type="PROSITE" id="PS50128"/>
    </source>
</evidence>
<dbReference type="AlphaFoldDB" id="A0A0G4H5N2"/>
<gene>
    <name evidence="5" type="ORF">Cvel_5734</name>
</gene>
<feature type="compositionally biased region" description="Gly residues" evidence="3">
    <location>
        <begin position="345"/>
        <end position="364"/>
    </location>
</feature>
<feature type="compositionally biased region" description="Pro residues" evidence="3">
    <location>
        <begin position="259"/>
        <end position="272"/>
    </location>
</feature>
<evidence type="ECO:0000256" key="1">
    <source>
        <dbReference type="ARBA" id="ARBA00023015"/>
    </source>
</evidence>
<feature type="region of interest" description="Disordered" evidence="3">
    <location>
        <begin position="218"/>
        <end position="377"/>
    </location>
</feature>
<dbReference type="Pfam" id="PF09750">
    <property type="entry name" value="DRY_EERY"/>
    <property type="match status" value="1"/>
</dbReference>
<dbReference type="Pfam" id="PF01805">
    <property type="entry name" value="Surp"/>
    <property type="match status" value="1"/>
</dbReference>
<organism evidence="5">
    <name type="scientific">Chromera velia CCMP2878</name>
    <dbReference type="NCBI Taxonomy" id="1169474"/>
    <lineage>
        <taxon>Eukaryota</taxon>
        <taxon>Sar</taxon>
        <taxon>Alveolata</taxon>
        <taxon>Colpodellida</taxon>
        <taxon>Chromeraceae</taxon>
        <taxon>Chromera</taxon>
    </lineage>
</organism>
<dbReference type="EMBL" id="CDMZ01001909">
    <property type="protein sequence ID" value="CEM39137.1"/>
    <property type="molecule type" value="Genomic_DNA"/>
</dbReference>
<dbReference type="Gene3D" id="1.10.10.790">
    <property type="entry name" value="Surp module"/>
    <property type="match status" value="1"/>
</dbReference>
<dbReference type="InterPro" id="IPR019147">
    <property type="entry name" value="SWAP_N_domain"/>
</dbReference>
<sequence length="402" mass="43262">MSILAGIDYDTSLEEKKEVLECFGYAANVYRDDETAASMEGNRLQELMTPEGQAVTVDRYDVRLLFENATHFRDALPFPSSPYRGGKADPPEVEAERFQDLEFSTAFCGPDASQGTPFETPPPVPPPNDQQQIDVEAYRDMNFPDFVEQHCVIEKVAQTIRQEGDRLEFRLKLKPELAPHFPFLNVDHPLHLYYCYLKKTGLRLSDYAPEATPRFLKDLLATPPGPEPAPSSSSSSSSSSTTTTKGATGAPGGAARRSSPPPPNRGPSPPADSPGRAKKPRLAEPAPDSAPVAASRKSKSGLGDLLGGYGGDDSDDDEEEADGDEEEHQTAGGGDEEMPPAGQELGPGGGDVQMTVGGGEGEGGTQADEEAAAAASAEEILKEQRRKRALRFLREKKLMEGP</sequence>
<feature type="compositionally biased region" description="Low complexity" evidence="3">
    <location>
        <begin position="230"/>
        <end position="258"/>
    </location>
</feature>
<evidence type="ECO:0000256" key="2">
    <source>
        <dbReference type="ARBA" id="ARBA00023163"/>
    </source>
</evidence>
<dbReference type="SUPFAM" id="SSF109905">
    <property type="entry name" value="Surp module (SWAP domain)"/>
    <property type="match status" value="1"/>
</dbReference>